<dbReference type="GO" id="GO:0004519">
    <property type="term" value="F:endonuclease activity"/>
    <property type="evidence" value="ECO:0007669"/>
    <property type="project" value="UniProtKB-KW"/>
</dbReference>
<comment type="caution">
    <text evidence="1">The sequence shown here is derived from an EMBL/GenBank/DDBJ whole genome shotgun (WGS) entry which is preliminary data.</text>
</comment>
<reference evidence="1 2" key="1">
    <citation type="submission" date="2019-05" db="EMBL/GenBank/DDBJ databases">
        <title>Another draft genome of Portunus trituberculatus and its Hox gene families provides insights of decapod evolution.</title>
        <authorList>
            <person name="Jeong J.-H."/>
            <person name="Song I."/>
            <person name="Kim S."/>
            <person name="Choi T."/>
            <person name="Kim D."/>
            <person name="Ryu S."/>
            <person name="Kim W."/>
        </authorList>
    </citation>
    <scope>NUCLEOTIDE SEQUENCE [LARGE SCALE GENOMIC DNA]</scope>
    <source>
        <tissue evidence="1">Muscle</tissue>
    </source>
</reference>
<protein>
    <submittedName>
        <fullName evidence="1">DNA repair endonuclease XPF</fullName>
    </submittedName>
</protein>
<accession>A0A5B7K7Q1</accession>
<dbReference type="EMBL" id="VSRR010132103">
    <property type="protein sequence ID" value="MPD02587.1"/>
    <property type="molecule type" value="Genomic_DNA"/>
</dbReference>
<keyword evidence="1" id="KW-0540">Nuclease</keyword>
<proteinExistence type="predicted"/>
<evidence type="ECO:0000313" key="1">
    <source>
        <dbReference type="EMBL" id="MPD02587.1"/>
    </source>
</evidence>
<keyword evidence="2" id="KW-1185">Reference proteome</keyword>
<keyword evidence="1" id="KW-0378">Hydrolase</keyword>
<sequence length="61" mass="7272">MQVWQARHVERVRVYLLLYKGTTEEQIYLTNVKREKDAFEYLIKEKVIRVMLGDVAAKVDS</sequence>
<keyword evidence="1" id="KW-0255">Endonuclease</keyword>
<dbReference type="OrthoDB" id="361020at2759"/>
<dbReference type="Proteomes" id="UP000324222">
    <property type="component" value="Unassembled WGS sequence"/>
</dbReference>
<organism evidence="1 2">
    <name type="scientific">Portunus trituberculatus</name>
    <name type="common">Swimming crab</name>
    <name type="synonym">Neptunus trituberculatus</name>
    <dbReference type="NCBI Taxonomy" id="210409"/>
    <lineage>
        <taxon>Eukaryota</taxon>
        <taxon>Metazoa</taxon>
        <taxon>Ecdysozoa</taxon>
        <taxon>Arthropoda</taxon>
        <taxon>Crustacea</taxon>
        <taxon>Multicrustacea</taxon>
        <taxon>Malacostraca</taxon>
        <taxon>Eumalacostraca</taxon>
        <taxon>Eucarida</taxon>
        <taxon>Decapoda</taxon>
        <taxon>Pleocyemata</taxon>
        <taxon>Brachyura</taxon>
        <taxon>Eubrachyura</taxon>
        <taxon>Portunoidea</taxon>
        <taxon>Portunidae</taxon>
        <taxon>Portuninae</taxon>
        <taxon>Portunus</taxon>
    </lineage>
</organism>
<dbReference type="AlphaFoldDB" id="A0A5B7K7Q1"/>
<evidence type="ECO:0000313" key="2">
    <source>
        <dbReference type="Proteomes" id="UP000324222"/>
    </source>
</evidence>
<name>A0A5B7K7Q1_PORTR</name>
<gene>
    <name evidence="1" type="primary">Ercc4_0</name>
    <name evidence="1" type="ORF">E2C01_098179</name>
</gene>